<dbReference type="Pfam" id="PF06995">
    <property type="entry name" value="Phage_P2_GpU"/>
    <property type="match status" value="1"/>
</dbReference>
<dbReference type="AlphaFoldDB" id="A0A521DSD1"/>
<name>A0A521DSD1_9BACT</name>
<protein>
    <submittedName>
        <fullName evidence="1">Phage protein U</fullName>
    </submittedName>
</protein>
<evidence type="ECO:0000313" key="1">
    <source>
        <dbReference type="EMBL" id="SMO74528.1"/>
    </source>
</evidence>
<keyword evidence="2" id="KW-1185">Reference proteome</keyword>
<dbReference type="RefSeq" id="WP_142936101.1">
    <property type="nucleotide sequence ID" value="NZ_FXTM01000025.1"/>
</dbReference>
<dbReference type="OrthoDB" id="5504at2"/>
<sequence>MWGKFGEVIFQLVKTPQSLNRLNRAKFSRISIFKEKEKLHFTGLEPEQVEMSINFHYSFCNPAKEVEKLKEYLEKGESYLLIIGDYVKGKFVIEELREEVERTDKNGNPLKILVNLILREDGLGNQS</sequence>
<accession>A0A521DSD1</accession>
<proteinExistence type="predicted"/>
<organism evidence="1 2">
    <name type="scientific">Balnearium lithotrophicum</name>
    <dbReference type="NCBI Taxonomy" id="223788"/>
    <lineage>
        <taxon>Bacteria</taxon>
        <taxon>Pseudomonadati</taxon>
        <taxon>Aquificota</taxon>
        <taxon>Aquificia</taxon>
        <taxon>Desulfurobacteriales</taxon>
        <taxon>Desulfurobacteriaceae</taxon>
        <taxon>Balnearium</taxon>
    </lineage>
</organism>
<dbReference type="InterPro" id="IPR009734">
    <property type="entry name" value="Myoviridae_GpU"/>
</dbReference>
<gene>
    <name evidence="1" type="ORF">SAMN06269117_1257</name>
</gene>
<dbReference type="EMBL" id="FXTM01000025">
    <property type="protein sequence ID" value="SMO74528.1"/>
    <property type="molecule type" value="Genomic_DNA"/>
</dbReference>
<reference evidence="1 2" key="1">
    <citation type="submission" date="2017-05" db="EMBL/GenBank/DDBJ databases">
        <authorList>
            <person name="Varghese N."/>
            <person name="Submissions S."/>
        </authorList>
    </citation>
    <scope>NUCLEOTIDE SEQUENCE [LARGE SCALE GENOMIC DNA]</scope>
    <source>
        <strain evidence="1 2">DSM 16304</strain>
    </source>
</reference>
<evidence type="ECO:0000313" key="2">
    <source>
        <dbReference type="Proteomes" id="UP000317315"/>
    </source>
</evidence>
<dbReference type="Proteomes" id="UP000317315">
    <property type="component" value="Unassembled WGS sequence"/>
</dbReference>